<keyword evidence="2 9" id="KW-0812">Transmembrane</keyword>
<dbReference type="Pfam" id="PF06365">
    <property type="entry name" value="CD34_antigen"/>
    <property type="match status" value="1"/>
</dbReference>
<dbReference type="OrthoDB" id="8945512at2759"/>
<feature type="chain" id="PRO_5035752158" evidence="10">
    <location>
        <begin position="35"/>
        <end position="243"/>
    </location>
</feature>
<reference evidence="11" key="1">
    <citation type="submission" date="2020-08" db="EMBL/GenBank/DDBJ databases">
        <title>Chromosome-level assembly of Southern catfish (Silurus meridionalis) provides insights into visual adaptation to the nocturnal and benthic lifestyles.</title>
        <authorList>
            <person name="Zhang Y."/>
            <person name="Wang D."/>
            <person name="Peng Z."/>
        </authorList>
    </citation>
    <scope>NUCLEOTIDE SEQUENCE</scope>
    <source>
        <strain evidence="11">SWU-2019-XX</strain>
        <tissue evidence="11">Muscle</tissue>
    </source>
</reference>
<sequence length="243" mass="26650">MLTKRMAMRRMNEMCRRMALTLVFYVLLFNICQGQNDYSSPHPEIINSSISLNNTPIPTTTLPNILTSSGIVVNSTTDPGQTSSTDLNTSSSMITHTTQTNKTQTWNQTTPKDFLTNHKSNVLETEDNNNKQKTAAESPTQSDRNSVFVPLLVCGLILAAILIGLYLRKYHCHSKAKGMKLAEERCMADEENQGNTLVSVAPLNPPESPEKPSQNGESLEAAKNQNPPGATNGHSTTKADTEL</sequence>
<feature type="compositionally biased region" description="Polar residues" evidence="8">
    <location>
        <begin position="211"/>
        <end position="236"/>
    </location>
</feature>
<dbReference type="GO" id="GO:0005886">
    <property type="term" value="C:plasma membrane"/>
    <property type="evidence" value="ECO:0007669"/>
    <property type="project" value="UniProtKB-ARBA"/>
</dbReference>
<dbReference type="Proteomes" id="UP000606274">
    <property type="component" value="Unassembled WGS sequence"/>
</dbReference>
<dbReference type="PANTHER" id="PTHR16677:SF1">
    <property type="entry name" value="HEMATOPOIETIC PROGENITOR CELL ANTIGEN CD34"/>
    <property type="match status" value="1"/>
</dbReference>
<feature type="signal peptide" evidence="10">
    <location>
        <begin position="1"/>
        <end position="34"/>
    </location>
</feature>
<gene>
    <name evidence="11" type="ORF">HF521_006192</name>
</gene>
<feature type="region of interest" description="Disordered" evidence="8">
    <location>
        <begin position="121"/>
        <end position="143"/>
    </location>
</feature>
<comment type="subcellular location">
    <subcellularLocation>
        <location evidence="1">Membrane</location>
        <topology evidence="1">Single-pass type I membrane protein</topology>
    </subcellularLocation>
</comment>
<evidence type="ECO:0000313" key="12">
    <source>
        <dbReference type="Proteomes" id="UP000606274"/>
    </source>
</evidence>
<proteinExistence type="predicted"/>
<dbReference type="AlphaFoldDB" id="A0A8T0AVE0"/>
<evidence type="ECO:0000256" key="6">
    <source>
        <dbReference type="ARBA" id="ARBA00023136"/>
    </source>
</evidence>
<keyword evidence="7" id="KW-0325">Glycoprotein</keyword>
<evidence type="ECO:0000256" key="9">
    <source>
        <dbReference type="SAM" id="Phobius"/>
    </source>
</evidence>
<keyword evidence="3 10" id="KW-0732">Signal</keyword>
<evidence type="ECO:0000256" key="8">
    <source>
        <dbReference type="SAM" id="MobiDB-lite"/>
    </source>
</evidence>
<evidence type="ECO:0000256" key="5">
    <source>
        <dbReference type="ARBA" id="ARBA00022989"/>
    </source>
</evidence>
<name>A0A8T0AVE0_SILME</name>
<keyword evidence="12" id="KW-1185">Reference proteome</keyword>
<accession>A0A8T0AVE0</accession>
<feature type="transmembrane region" description="Helical" evidence="9">
    <location>
        <begin position="147"/>
        <end position="167"/>
    </location>
</feature>
<dbReference type="PANTHER" id="PTHR16677">
    <property type="entry name" value="HEMATOPOIETIC PROGENITOR CELL ANTIGEN CD34"/>
    <property type="match status" value="1"/>
</dbReference>
<keyword evidence="5 9" id="KW-1133">Transmembrane helix</keyword>
<comment type="caution">
    <text evidence="11">The sequence shown here is derived from an EMBL/GenBank/DDBJ whole genome shotgun (WGS) entry which is preliminary data.</text>
</comment>
<keyword evidence="6 9" id="KW-0472">Membrane</keyword>
<dbReference type="GO" id="GO:0007155">
    <property type="term" value="P:cell adhesion"/>
    <property type="evidence" value="ECO:0007669"/>
    <property type="project" value="UniProtKB-KW"/>
</dbReference>
<feature type="region of interest" description="Disordered" evidence="8">
    <location>
        <begin position="195"/>
        <end position="243"/>
    </location>
</feature>
<evidence type="ECO:0000256" key="4">
    <source>
        <dbReference type="ARBA" id="ARBA00022889"/>
    </source>
</evidence>
<dbReference type="EMBL" id="JABFDY010000016">
    <property type="protein sequence ID" value="KAF7696098.1"/>
    <property type="molecule type" value="Genomic_DNA"/>
</dbReference>
<evidence type="ECO:0000256" key="10">
    <source>
        <dbReference type="SAM" id="SignalP"/>
    </source>
</evidence>
<evidence type="ECO:0000256" key="2">
    <source>
        <dbReference type="ARBA" id="ARBA00022692"/>
    </source>
</evidence>
<evidence type="ECO:0000313" key="11">
    <source>
        <dbReference type="EMBL" id="KAF7696098.1"/>
    </source>
</evidence>
<dbReference type="InterPro" id="IPR013836">
    <property type="entry name" value="CD34/Podocalyxin"/>
</dbReference>
<evidence type="ECO:0000256" key="7">
    <source>
        <dbReference type="ARBA" id="ARBA00023180"/>
    </source>
</evidence>
<organism evidence="11 12">
    <name type="scientific">Silurus meridionalis</name>
    <name type="common">Southern catfish</name>
    <name type="synonym">Silurus soldatovi meridionalis</name>
    <dbReference type="NCBI Taxonomy" id="175797"/>
    <lineage>
        <taxon>Eukaryota</taxon>
        <taxon>Metazoa</taxon>
        <taxon>Chordata</taxon>
        <taxon>Craniata</taxon>
        <taxon>Vertebrata</taxon>
        <taxon>Euteleostomi</taxon>
        <taxon>Actinopterygii</taxon>
        <taxon>Neopterygii</taxon>
        <taxon>Teleostei</taxon>
        <taxon>Ostariophysi</taxon>
        <taxon>Siluriformes</taxon>
        <taxon>Siluridae</taxon>
        <taxon>Silurus</taxon>
    </lineage>
</organism>
<dbReference type="InterPro" id="IPR008083">
    <property type="entry name" value="CD34"/>
</dbReference>
<feature type="compositionally biased region" description="Polar residues" evidence="8">
    <location>
        <begin position="131"/>
        <end position="143"/>
    </location>
</feature>
<evidence type="ECO:0000256" key="3">
    <source>
        <dbReference type="ARBA" id="ARBA00022729"/>
    </source>
</evidence>
<keyword evidence="4" id="KW-0130">Cell adhesion</keyword>
<protein>
    <submittedName>
        <fullName evidence="11">Uncharacterized protein</fullName>
    </submittedName>
</protein>
<evidence type="ECO:0000256" key="1">
    <source>
        <dbReference type="ARBA" id="ARBA00004479"/>
    </source>
</evidence>